<feature type="coiled-coil region" evidence="2">
    <location>
        <begin position="1584"/>
        <end position="1611"/>
    </location>
</feature>
<feature type="coiled-coil region" evidence="2">
    <location>
        <begin position="1425"/>
        <end position="1456"/>
    </location>
</feature>
<evidence type="ECO:0000256" key="2">
    <source>
        <dbReference type="SAM" id="Coils"/>
    </source>
</evidence>
<protein>
    <submittedName>
        <fullName evidence="3">Protein CBG16668</fullName>
    </submittedName>
</protein>
<dbReference type="GO" id="GO:0030036">
    <property type="term" value="P:actin cytoskeleton organization"/>
    <property type="evidence" value="ECO:0000318"/>
    <property type="project" value="GO_Central"/>
</dbReference>
<dbReference type="GO" id="GO:0042995">
    <property type="term" value="C:cell projection"/>
    <property type="evidence" value="ECO:0000318"/>
    <property type="project" value="GO_Central"/>
</dbReference>
<organism evidence="3 4">
    <name type="scientific">Caenorhabditis briggsae</name>
    <dbReference type="NCBI Taxonomy" id="6238"/>
    <lineage>
        <taxon>Eukaryota</taxon>
        <taxon>Metazoa</taxon>
        <taxon>Ecdysozoa</taxon>
        <taxon>Nematoda</taxon>
        <taxon>Chromadorea</taxon>
        <taxon>Rhabditida</taxon>
        <taxon>Rhabditina</taxon>
        <taxon>Rhabditomorpha</taxon>
        <taxon>Rhabditoidea</taxon>
        <taxon>Rhabditidae</taxon>
        <taxon>Peloderinae</taxon>
        <taxon>Caenorhabditis</taxon>
    </lineage>
</organism>
<dbReference type="eggNOG" id="KOG0040">
    <property type="taxonomic scope" value="Eukaryota"/>
</dbReference>
<dbReference type="EMBL" id="HE600949">
    <property type="protein sequence ID" value="CBX33075.1"/>
    <property type="molecule type" value="Genomic_DNA"/>
</dbReference>
<evidence type="ECO:0000256" key="1">
    <source>
        <dbReference type="ARBA" id="ARBA00022737"/>
    </source>
</evidence>
<dbReference type="SUPFAM" id="SSF46966">
    <property type="entry name" value="Spectrin repeat"/>
    <property type="match status" value="6"/>
</dbReference>
<dbReference type="Gene3D" id="1.20.58.60">
    <property type="match status" value="7"/>
</dbReference>
<dbReference type="RefSeq" id="XP_045100813.1">
    <property type="nucleotide sequence ID" value="XM_045244076.1"/>
</dbReference>
<dbReference type="OMA" id="MNEVEKM"/>
<dbReference type="GO" id="GO:0005886">
    <property type="term" value="C:plasma membrane"/>
    <property type="evidence" value="ECO:0000318"/>
    <property type="project" value="GO_Central"/>
</dbReference>
<dbReference type="InterPro" id="IPR018159">
    <property type="entry name" value="Spectrin/alpha-actinin"/>
</dbReference>
<dbReference type="Gene3D" id="1.10.238.10">
    <property type="entry name" value="EF-hand"/>
    <property type="match status" value="1"/>
</dbReference>
<feature type="coiled-coil region" evidence="2">
    <location>
        <begin position="2007"/>
        <end position="2034"/>
    </location>
</feature>
<dbReference type="InterPro" id="IPR011992">
    <property type="entry name" value="EF-hand-dom_pair"/>
</dbReference>
<keyword evidence="2" id="KW-0175">Coiled coil</keyword>
<sequence length="2334" mass="272855">MLIFKSILAINTILKPSADSFSTLLHKYFCFNVVAKCRIFQVSLRSVRFCVKSVAGFGRRVHVLQKFVDFENKAINKRELLLQSCKLQLFLRSSRDFVQIVDSLIETAESIHLRHDPEHLARAQKILGRLRGEVDGKRHSVPSLEREADALLENGHYAAEDIQVSISIVNTLQNVSAVTENFYLPRSLLQKTISDVRSRWEHLLQLLKLKQLQVQTELESIDFGRKCSSILDWMTKTKAIEHPSKQIFDEIRKYAFIWNEISATYQQFPEPSSIDTENFESVRDSWYDFQQYVDAIHRELDDNERLQKFVDNAEHLNIWMRDKEREIHDKYSNLNVEEAMKYRKTIDIEIKSTEQRIKDLKEQATDPNSNENFQNHPELLNQVVQVEKTFKSFQKYIQKWRSDLEFAAELDTLLKEAENIRFWCSEKVENLQVMEQSDSVDCDEIAMWIETNNFDFKSWDSVVDQFVASAEFQKLLVNGSDEDIEKEVEKIKSLYSQTKEESKACNELLKIRMETISLEILIYQTHQKASHLVSVLQKNEDINVLKVEDAETELRMLTGVAVRCASVIEQIETIEYKIDQNRKQLPLLSSNANEQLEELSTMKSILESSPEERTAQLKHFLDAAHIIENCRDIRKHIETIWQSLQEGRKKRDSTQPLKEQVDSLMNEMQVLNLNDDEKIKAEDELTRAKKTLEQVEVEQDRLTKQSNARREAKKTEKFVERVHQWMEDSLKDDDETDFSSHNQNLHSYLANNKHLVSTANAYKDSIEKKRAGLTETDDYEQKCLLDGIQNALENFNEQVLQKIDDTENRIKSSERLSELHSQNDWIRVKIRSLSVEPIWDSLLIAQKMNRRYEKDSEEIESRRKHINEVYLFFIYCVFSRFQIVTGSVSVEHQPILDEIENNWSRMKAMFDERGGILERMIKLYEYDEESNTTSEWLGEKMMYADAMEPKEDETFNKVMVKKLEALADEVESYKPKIVENHALLEDALVTPKTKDSVSQQVIKLKSALTRKQGEIESDYVALKRMVDKKLENLRTLLQDADIIREIGDMERWIEEEGNLLNRCLAADSEELPMKIDDVMANVQRRRSNLTDIKCSAMGGGQLQTQKVDDAFDMLDIFSFEVDRIKQKASRSALFKKLKTEAEDVIDAIQETQERIDSYPSLSRKNGVFQELPNLDGDLETLRRRVVASLDKAKEVRAANADLAPQVYDLEERIEKEWTDVSKAAENRKKRMERGKLFADLENELLDMEHWVDTFNEKVIVVIGDIHDALGVQVGLESIDTWREELSHRVDQLNDVKNGLASVLNTIPNQDQRNEWLERVSNIESDLVKARQTIDAKQDELSEFSHVLVAERNCERLFNWAVNKREKLELDAATCNAKTVIRKMNEVEKMMISRAGEVDELRDFLEKLKESNKPSTFKSTELGEKFERLDDEWRYLEEELKRKERDLNESMSQLLLDEQFEKIQQWIEERTELLEGEKSTENKPSDIERRQKQYEKLASEINEYLPVYEDFLTNDHIEHDKVHIIREMWSSLIETTTIHQKSLAQEVQKNRLRDLLDDIGNWLTDSETEVHSFVNFTTLYNNVDAEKASRRLKSLNEQAGEKDDLLRRVRQDGDTKEIVEKLKAGISELKLLIKANYEDLEVWKNMQDIVKSIDDEICWYKEISVIVSTTDVGHDSSSLEVIRRKHQRLLLESERRKQKVSKIVDRTTELMSGPRRPSLDSKIDEIDEKLAQLTELLENNNQIAKIRTNRLEKWAEYFIVIDEIREKEHVLDQICIMKNGSQDAVLAEVERKCGLLKTIGDQMDTLKQSAEAFTNDEIIRSKAAENAVEKLRVKWLEVVNMMEEKYRKLKEAMDSSKFAWKCDTANHCIRDQEEKISNLVRQQKPTSNFEVAAYHATTNFVETYTNETIEKLTQISGQLPDPVEADRKLATVLDRLSSLKKQLELLAEKIDNDGQRKRRIQSIQDDYSKRACELGNWLEQAEEEVSDVVWFQTKESSEDCRHTLIRILELLRNDKAELLGELELLEVELAELNEDVSTFTWHSYESLASRMERLDQTITDRVRVVDGEINRHMENEKICEDAASCLQMCRNVILEVKKEINQLHNMKLDDQRDKLMDLIEKVQGSGMVRELEKWRSLMGSRYIFSNKFSSATPHGVLVEACHCLELMSSMLRSVEQSISERNSSGVTEKQIREFELAFEYFDRVTFFKTTELICYFQEKKGWLDYEHFELCIKSQGYDFSIETATSETMKFLDPTNSGRILKTEYMRWMVKNETTNILDDHSAIEDALKSLDARKISDSMSRKEAEFFMRKIAMHTETFTEHVHLEYKDFVDSFY</sequence>
<dbReference type="HOGENOM" id="CLU_230646_0_0_1"/>
<feature type="coiled-coil region" evidence="2">
    <location>
        <begin position="678"/>
        <end position="705"/>
    </location>
</feature>
<dbReference type="GO" id="GO:0030054">
    <property type="term" value="C:cell junction"/>
    <property type="evidence" value="ECO:0000318"/>
    <property type="project" value="GO_Central"/>
</dbReference>
<dbReference type="CTD" id="8583956"/>
<dbReference type="GeneID" id="8583956"/>
<reference evidence="3 4" key="2">
    <citation type="journal article" date="2011" name="PLoS Genet.">
        <title>Caenorhabditis briggsae recombinant inbred line genotypes reveal inter-strain incompatibility and the evolution of recombination.</title>
        <authorList>
            <person name="Ross J.A."/>
            <person name="Koboldt D.C."/>
            <person name="Staisch J.E."/>
            <person name="Chamberlin H.M."/>
            <person name="Gupta B.P."/>
            <person name="Miller R.D."/>
            <person name="Baird S.E."/>
            <person name="Haag E.S."/>
        </authorList>
    </citation>
    <scope>NUCLEOTIDE SEQUENCE [LARGE SCALE GENOMIC DNA]</scope>
    <source>
        <strain evidence="3 4">AF16</strain>
    </source>
</reference>
<dbReference type="InterPro" id="IPR002017">
    <property type="entry name" value="Spectrin_repeat"/>
</dbReference>
<dbReference type="Proteomes" id="UP000008549">
    <property type="component" value="Unassembled WGS sequence"/>
</dbReference>
<dbReference type="SUPFAM" id="SSF47473">
    <property type="entry name" value="EF-hand"/>
    <property type="match status" value="1"/>
</dbReference>
<dbReference type="PANTHER" id="PTHR11915">
    <property type="entry name" value="SPECTRIN/FILAMIN RELATED CYTOSKELETAL PROTEIN"/>
    <property type="match status" value="1"/>
</dbReference>
<keyword evidence="1" id="KW-0677">Repeat</keyword>
<reference evidence="3 4" key="1">
    <citation type="journal article" date="2003" name="PLoS Biol.">
        <title>The genome sequence of Caenorhabditis briggsae: a platform for comparative genomics.</title>
        <authorList>
            <person name="Stein L.D."/>
            <person name="Bao Z."/>
            <person name="Blasiar D."/>
            <person name="Blumenthal T."/>
            <person name="Brent M.R."/>
            <person name="Chen N."/>
            <person name="Chinwalla A."/>
            <person name="Clarke L."/>
            <person name="Clee C."/>
            <person name="Coghlan A."/>
            <person name="Coulson A."/>
            <person name="D'Eustachio P."/>
            <person name="Fitch D.H."/>
            <person name="Fulton L.A."/>
            <person name="Fulton R.E."/>
            <person name="Griffiths-Jones S."/>
            <person name="Harris T.W."/>
            <person name="Hillier L.W."/>
            <person name="Kamath R."/>
            <person name="Kuwabara P.E."/>
            <person name="Mardis E.R."/>
            <person name="Marra M.A."/>
            <person name="Miner T.L."/>
            <person name="Minx P."/>
            <person name="Mullikin J.C."/>
            <person name="Plumb R.W."/>
            <person name="Rogers J."/>
            <person name="Schein J.E."/>
            <person name="Sohrmann M."/>
            <person name="Spieth J."/>
            <person name="Stajich J.E."/>
            <person name="Wei C."/>
            <person name="Willey D."/>
            <person name="Wilson R.K."/>
            <person name="Durbin R."/>
            <person name="Waterston R.H."/>
        </authorList>
    </citation>
    <scope>NUCLEOTIDE SEQUENCE [LARGE SCALE GENOMIC DNA]</scope>
    <source>
        <strain evidence="3 4">AF16</strain>
    </source>
</reference>
<dbReference type="CDD" id="cd00176">
    <property type="entry name" value="SPEC"/>
    <property type="match status" value="1"/>
</dbReference>
<dbReference type="KEGG" id="cbr:CBG_16668"/>
<dbReference type="InParanoid" id="E3CU57"/>
<dbReference type="STRING" id="6238.E3CU57"/>
<name>E3CU57_CAEBR</name>
<dbReference type="Pfam" id="PF00435">
    <property type="entry name" value="Spectrin"/>
    <property type="match status" value="2"/>
</dbReference>
<dbReference type="GO" id="GO:0030864">
    <property type="term" value="C:cortical actin cytoskeleton"/>
    <property type="evidence" value="ECO:0000318"/>
    <property type="project" value="GO_Central"/>
</dbReference>
<keyword evidence="4" id="KW-1185">Reference proteome</keyword>
<evidence type="ECO:0000313" key="3">
    <source>
        <dbReference type="EMBL" id="CBX33075.1"/>
    </source>
</evidence>
<evidence type="ECO:0000313" key="4">
    <source>
        <dbReference type="Proteomes" id="UP000008549"/>
    </source>
</evidence>
<feature type="coiled-coil region" evidence="2">
    <location>
        <begin position="1928"/>
        <end position="1955"/>
    </location>
</feature>
<gene>
    <name evidence="3" type="ORF">CBG16668</name>
    <name evidence="3" type="ORF">CBG_16668</name>
</gene>
<dbReference type="SMART" id="SM00150">
    <property type="entry name" value="SPEC"/>
    <property type="match status" value="6"/>
</dbReference>
<accession>E3CU57</accession>
<proteinExistence type="predicted"/>
<dbReference type="GO" id="GO:0051015">
    <property type="term" value="F:actin filament binding"/>
    <property type="evidence" value="ECO:0000318"/>
    <property type="project" value="GO_Central"/>
</dbReference>